<dbReference type="Proteomes" id="UP000181951">
    <property type="component" value="Unassembled WGS sequence"/>
</dbReference>
<feature type="region of interest" description="Disordered" evidence="1">
    <location>
        <begin position="257"/>
        <end position="285"/>
    </location>
</feature>
<organism evidence="2 3">
    <name type="scientific">Actinacidiphila rubida</name>
    <dbReference type="NCBI Taxonomy" id="310780"/>
    <lineage>
        <taxon>Bacteria</taxon>
        <taxon>Bacillati</taxon>
        <taxon>Actinomycetota</taxon>
        <taxon>Actinomycetes</taxon>
        <taxon>Kitasatosporales</taxon>
        <taxon>Streptomycetaceae</taxon>
        <taxon>Actinacidiphila</taxon>
    </lineage>
</organism>
<keyword evidence="3" id="KW-1185">Reference proteome</keyword>
<dbReference type="STRING" id="310780.SAMN05216267_1015104"/>
<dbReference type="AlphaFoldDB" id="A0A1H8L8P4"/>
<accession>A0A1H8L8P4</accession>
<evidence type="ECO:0000313" key="2">
    <source>
        <dbReference type="EMBL" id="SEO01554.1"/>
    </source>
</evidence>
<evidence type="ECO:0000256" key="1">
    <source>
        <dbReference type="SAM" id="MobiDB-lite"/>
    </source>
</evidence>
<sequence>MTEPTPVEPNQALTAFMAAVANEPDDTKATLLRAAAVVKQKEASDLLDQADLLDHEASLRGAVEEAHERLAAAMTAVDPASDAVKTALVDERAAEDRLAEAVEHERQAAEAEEVARLEDADPAVQTDTIIRLNAAREVTARRRAVVENARGVRQNAQTVLALAHEAVKSTRSDAKAAQDALSNADATVTVSDATILIDWARRLSNHTSGAAPLTDDRLAAVEGAVDGFARTLGLDRKYVRQGREKLQTEILDARKERLLPKPGHSLRPADAGQIFMPVQPPLSGR</sequence>
<gene>
    <name evidence="2" type="ORF">SAMN05216267_1015104</name>
</gene>
<dbReference type="RefSeq" id="WP_069462515.1">
    <property type="nucleotide sequence ID" value="NZ_FODD01000015.1"/>
</dbReference>
<dbReference type="EMBL" id="FODD01000015">
    <property type="protein sequence ID" value="SEO01554.1"/>
    <property type="molecule type" value="Genomic_DNA"/>
</dbReference>
<protein>
    <submittedName>
        <fullName evidence="2">Uncharacterized protein</fullName>
    </submittedName>
</protein>
<evidence type="ECO:0000313" key="3">
    <source>
        <dbReference type="Proteomes" id="UP000181951"/>
    </source>
</evidence>
<name>A0A1H8L8P4_9ACTN</name>
<proteinExistence type="predicted"/>
<reference evidence="2 3" key="1">
    <citation type="submission" date="2016-10" db="EMBL/GenBank/DDBJ databases">
        <authorList>
            <person name="de Groot N.N."/>
        </authorList>
    </citation>
    <scope>NUCLEOTIDE SEQUENCE [LARGE SCALE GENOMIC DNA]</scope>
    <source>
        <strain evidence="2 3">CGMCC 4.2026</strain>
    </source>
</reference>